<name>A0ABT0H9V7_9FLAO</name>
<reference evidence="1" key="1">
    <citation type="submission" date="2022-04" db="EMBL/GenBank/DDBJ databases">
        <authorList>
            <person name="Ren T."/>
        </authorList>
    </citation>
    <scope>NUCLEOTIDE SEQUENCE</scope>
    <source>
        <strain evidence="1">F63249</strain>
    </source>
</reference>
<comment type="caution">
    <text evidence="1">The sequence shown here is derived from an EMBL/GenBank/DDBJ whole genome shotgun (WGS) entry which is preliminary data.</text>
</comment>
<dbReference type="RefSeq" id="WP_248413144.1">
    <property type="nucleotide sequence ID" value="NZ_JALPQF010000010.1"/>
</dbReference>
<dbReference type="Pfam" id="PF20113">
    <property type="entry name" value="DUF6503"/>
    <property type="match status" value="1"/>
</dbReference>
<accession>A0ABT0H9V7</accession>
<proteinExistence type="predicted"/>
<dbReference type="Proteomes" id="UP001203687">
    <property type="component" value="Unassembled WGS sequence"/>
</dbReference>
<organism evidence="1 2">
    <name type="scientific">Psychroserpens algicola</name>
    <dbReference type="NCBI Taxonomy" id="1719034"/>
    <lineage>
        <taxon>Bacteria</taxon>
        <taxon>Pseudomonadati</taxon>
        <taxon>Bacteroidota</taxon>
        <taxon>Flavobacteriia</taxon>
        <taxon>Flavobacteriales</taxon>
        <taxon>Flavobacteriaceae</taxon>
        <taxon>Psychroserpens</taxon>
    </lineage>
</organism>
<keyword evidence="2" id="KW-1185">Reference proteome</keyword>
<evidence type="ECO:0000313" key="1">
    <source>
        <dbReference type="EMBL" id="MCK8481145.1"/>
    </source>
</evidence>
<gene>
    <name evidence="1" type="ORF">MUY34_10955</name>
</gene>
<sequence length="248" mass="28288">MKYLVLIVLSVFFLNCKQEKTEELSAQSIIDSSIEVSGGKQIAASEIGFTFRDIHYKAKRLNGTYALIRKQNKGKDWIIDSLTNTDFKRSVNNTSVEVPDSMVTRYSASVNSVHYFSVLPYGLNDQAVNKKRLEDSSIKGKNYYAIQVTFDPNGGGEDFEDVFIYWINKATEKVDYLAYSYNEDDGKGLRFREAYNERYLNGIRFVDYNNYKPEDATVSLAILPQLFEGGKLQLLSKIELENLSVSLH</sequence>
<dbReference type="EMBL" id="JALPQF010000010">
    <property type="protein sequence ID" value="MCK8481145.1"/>
    <property type="molecule type" value="Genomic_DNA"/>
</dbReference>
<protein>
    <submittedName>
        <fullName evidence="1">Deoxyribose-phosphate aldolase</fullName>
    </submittedName>
</protein>
<dbReference type="InterPro" id="IPR045444">
    <property type="entry name" value="DUF6503"/>
</dbReference>
<evidence type="ECO:0000313" key="2">
    <source>
        <dbReference type="Proteomes" id="UP001203687"/>
    </source>
</evidence>